<dbReference type="Pfam" id="PF00005">
    <property type="entry name" value="ABC_tran"/>
    <property type="match status" value="1"/>
</dbReference>
<evidence type="ECO:0000256" key="1">
    <source>
        <dbReference type="ARBA" id="ARBA00004202"/>
    </source>
</evidence>
<keyword evidence="3" id="KW-0547">Nucleotide-binding</keyword>
<dbReference type="eggNOG" id="COG1131">
    <property type="taxonomic scope" value="Bacteria"/>
</dbReference>
<dbReference type="CDD" id="cd03230">
    <property type="entry name" value="ABC_DR_subfamily_A"/>
    <property type="match status" value="1"/>
</dbReference>
<dbReference type="PANTHER" id="PTHR42711:SF17">
    <property type="entry name" value="ABC TRANSPORTER ATP-BINDING PROTEIN"/>
    <property type="match status" value="1"/>
</dbReference>
<proteinExistence type="predicted"/>
<dbReference type="InterPro" id="IPR003439">
    <property type="entry name" value="ABC_transporter-like_ATP-bd"/>
</dbReference>
<dbReference type="GO" id="GO:0046677">
    <property type="term" value="P:response to antibiotic"/>
    <property type="evidence" value="ECO:0007669"/>
    <property type="project" value="UniProtKB-KW"/>
</dbReference>
<dbReference type="SUPFAM" id="SSF52540">
    <property type="entry name" value="P-loop containing nucleoside triphosphate hydrolases"/>
    <property type="match status" value="1"/>
</dbReference>
<dbReference type="GO" id="GO:0005886">
    <property type="term" value="C:plasma membrane"/>
    <property type="evidence" value="ECO:0007669"/>
    <property type="project" value="UniProtKB-SubCell"/>
</dbReference>
<evidence type="ECO:0000256" key="3">
    <source>
        <dbReference type="ARBA" id="ARBA00022741"/>
    </source>
</evidence>
<dbReference type="EMBL" id="BAHD01000015">
    <property type="protein sequence ID" value="GAB94968.1"/>
    <property type="molecule type" value="Genomic_DNA"/>
</dbReference>
<evidence type="ECO:0000256" key="2">
    <source>
        <dbReference type="ARBA" id="ARBA00022448"/>
    </source>
</evidence>
<name>K6VFJ9_9MICO</name>
<protein>
    <submittedName>
        <fullName evidence="7">Putative ABC transporter ATP-binding protein</fullName>
    </submittedName>
</protein>
<evidence type="ECO:0000313" key="7">
    <source>
        <dbReference type="EMBL" id="GAB94968.1"/>
    </source>
</evidence>
<keyword evidence="4 7" id="KW-0067">ATP-binding</keyword>
<dbReference type="PROSITE" id="PS50893">
    <property type="entry name" value="ABC_TRANSPORTER_2"/>
    <property type="match status" value="1"/>
</dbReference>
<dbReference type="Proteomes" id="UP000008366">
    <property type="component" value="Unassembled WGS sequence"/>
</dbReference>
<dbReference type="PROSITE" id="PS00211">
    <property type="entry name" value="ABC_TRANSPORTER_1"/>
    <property type="match status" value="1"/>
</dbReference>
<evidence type="ECO:0000259" key="6">
    <source>
        <dbReference type="PROSITE" id="PS50893"/>
    </source>
</evidence>
<keyword evidence="8" id="KW-1185">Reference proteome</keyword>
<evidence type="ECO:0000256" key="5">
    <source>
        <dbReference type="ARBA" id="ARBA00023251"/>
    </source>
</evidence>
<dbReference type="InterPro" id="IPR027417">
    <property type="entry name" value="P-loop_NTPase"/>
</dbReference>
<gene>
    <name evidence="7" type="ORF">KILIM_015_00280</name>
</gene>
<keyword evidence="5" id="KW-0046">Antibiotic resistance</keyword>
<dbReference type="InterPro" id="IPR050763">
    <property type="entry name" value="ABC_transporter_ATP-binding"/>
</dbReference>
<feature type="domain" description="ABC transporter" evidence="6">
    <location>
        <begin position="18"/>
        <end position="250"/>
    </location>
</feature>
<evidence type="ECO:0000256" key="4">
    <source>
        <dbReference type="ARBA" id="ARBA00022840"/>
    </source>
</evidence>
<dbReference type="SMART" id="SM00382">
    <property type="entry name" value="AAA"/>
    <property type="match status" value="1"/>
</dbReference>
<dbReference type="GO" id="GO:0005524">
    <property type="term" value="F:ATP binding"/>
    <property type="evidence" value="ECO:0007669"/>
    <property type="project" value="UniProtKB-KW"/>
</dbReference>
<comment type="caution">
    <text evidence="7">The sequence shown here is derived from an EMBL/GenBank/DDBJ whole genome shotgun (WGS) entry which is preliminary data.</text>
</comment>
<keyword evidence="2" id="KW-0813">Transport</keyword>
<dbReference type="InterPro" id="IPR003593">
    <property type="entry name" value="AAA+_ATPase"/>
</dbReference>
<comment type="subcellular location">
    <subcellularLocation>
        <location evidence="1">Cell membrane</location>
        <topology evidence="1">Peripheral membrane protein</topology>
    </subcellularLocation>
</comment>
<reference evidence="7 8" key="1">
    <citation type="submission" date="2012-08" db="EMBL/GenBank/DDBJ databases">
        <title>Whole genome shotgun sequence of Kineosphaera limosa NBRC 100340.</title>
        <authorList>
            <person name="Yoshida I."/>
            <person name="Isaki S."/>
            <person name="Hosoyama A."/>
            <person name="Tsuchikane K."/>
            <person name="Katsumata H."/>
            <person name="Ando Y."/>
            <person name="Ohji S."/>
            <person name="Hamada M."/>
            <person name="Tamura T."/>
            <person name="Yamazoe A."/>
            <person name="Yamazaki S."/>
            <person name="Fujita N."/>
        </authorList>
    </citation>
    <scope>NUCLEOTIDE SEQUENCE [LARGE SCALE GENOMIC DNA]</scope>
    <source>
        <strain evidence="7 8">NBRC 100340</strain>
    </source>
</reference>
<organism evidence="7 8">
    <name type="scientific">Kineosphaera limosa NBRC 100340</name>
    <dbReference type="NCBI Taxonomy" id="1184609"/>
    <lineage>
        <taxon>Bacteria</taxon>
        <taxon>Bacillati</taxon>
        <taxon>Actinomycetota</taxon>
        <taxon>Actinomycetes</taxon>
        <taxon>Micrococcales</taxon>
        <taxon>Dermatophilaceae</taxon>
        <taxon>Kineosphaera</taxon>
    </lineage>
</organism>
<sequence length="317" mass="33770">MRWAPLDHPEGMTNQPAIQLTDLTRDFGRRGGTSERVRAVDGVDLTIQPGEVVALLGPNGAGKTTTIDLLLGLIAPSSGSAGLFGDEPVRAVERGRVAAVMQTGGLLPRLTVGETLELVADLHGRLPDVPEVARRAGVDGILRRRVVKCSGGQQQRLRFALALLPDPDLLVLDEPTAGMDVSGRRAFWAAIRDDLARRPDRTVLFATHYLAEADEMADRIVLMSGGRIVADDTPAGIKATALARRVRAEVGPEVDEALRALPGVLELTRLGRTLDIRTTDSDALARHLFAHTNACDVEIAAEALDDAVVALTSGGSR</sequence>
<dbReference type="STRING" id="1184609.KILIM_015_00280"/>
<evidence type="ECO:0000313" key="8">
    <source>
        <dbReference type="Proteomes" id="UP000008366"/>
    </source>
</evidence>
<dbReference type="AlphaFoldDB" id="K6VFJ9"/>
<dbReference type="GO" id="GO:0016887">
    <property type="term" value="F:ATP hydrolysis activity"/>
    <property type="evidence" value="ECO:0007669"/>
    <property type="project" value="InterPro"/>
</dbReference>
<dbReference type="InterPro" id="IPR017871">
    <property type="entry name" value="ABC_transporter-like_CS"/>
</dbReference>
<dbReference type="Gene3D" id="3.40.50.300">
    <property type="entry name" value="P-loop containing nucleotide triphosphate hydrolases"/>
    <property type="match status" value="1"/>
</dbReference>
<dbReference type="PANTHER" id="PTHR42711">
    <property type="entry name" value="ABC TRANSPORTER ATP-BINDING PROTEIN"/>
    <property type="match status" value="1"/>
</dbReference>
<accession>K6VFJ9</accession>